<dbReference type="Proteomes" id="UP000502823">
    <property type="component" value="Unassembled WGS sequence"/>
</dbReference>
<accession>A0A6L2PNS6</accession>
<dbReference type="EMBL" id="BLKM01000350">
    <property type="protein sequence ID" value="GFG32105.1"/>
    <property type="molecule type" value="Genomic_DNA"/>
</dbReference>
<organism evidence="1 2">
    <name type="scientific">Coptotermes formosanus</name>
    <name type="common">Formosan subterranean termite</name>
    <dbReference type="NCBI Taxonomy" id="36987"/>
    <lineage>
        <taxon>Eukaryota</taxon>
        <taxon>Metazoa</taxon>
        <taxon>Ecdysozoa</taxon>
        <taxon>Arthropoda</taxon>
        <taxon>Hexapoda</taxon>
        <taxon>Insecta</taxon>
        <taxon>Pterygota</taxon>
        <taxon>Neoptera</taxon>
        <taxon>Polyneoptera</taxon>
        <taxon>Dictyoptera</taxon>
        <taxon>Blattodea</taxon>
        <taxon>Blattoidea</taxon>
        <taxon>Termitoidae</taxon>
        <taxon>Rhinotermitidae</taxon>
        <taxon>Coptotermes</taxon>
    </lineage>
</organism>
<dbReference type="InterPro" id="IPR005312">
    <property type="entry name" value="DUF1759"/>
</dbReference>
<dbReference type="Pfam" id="PF03564">
    <property type="entry name" value="DUF1759"/>
    <property type="match status" value="1"/>
</dbReference>
<sequence>MFSIVAGDICTTKQLLKFVSVSNTSGQELANTLIECFGADLAYFRRRLKFPKIELKKFGGNVKDWMSFWSQFSRIHKGMEDEDKFQYLIQVTTSGTRAREIVGSFPTTAENYAKAIDSVKSRFN</sequence>
<protein>
    <submittedName>
        <fullName evidence="1">Uncharacterized protein</fullName>
    </submittedName>
</protein>
<name>A0A6L2PNS6_COPFO</name>
<evidence type="ECO:0000313" key="2">
    <source>
        <dbReference type="Proteomes" id="UP000502823"/>
    </source>
</evidence>
<proteinExistence type="predicted"/>
<dbReference type="InParanoid" id="A0A6L2PNS6"/>
<evidence type="ECO:0000313" key="1">
    <source>
        <dbReference type="EMBL" id="GFG32105.1"/>
    </source>
</evidence>
<dbReference type="AlphaFoldDB" id="A0A6L2PNS6"/>
<gene>
    <name evidence="1" type="ORF">Cfor_06875</name>
</gene>
<dbReference type="OrthoDB" id="6769507at2759"/>
<comment type="caution">
    <text evidence="1">The sequence shown here is derived from an EMBL/GenBank/DDBJ whole genome shotgun (WGS) entry which is preliminary data.</text>
</comment>
<reference evidence="2" key="1">
    <citation type="submission" date="2020-01" db="EMBL/GenBank/DDBJ databases">
        <title>Draft genome sequence of the Termite Coptotermes fromosanus.</title>
        <authorList>
            <person name="Itakura S."/>
            <person name="Yosikawa Y."/>
            <person name="Umezawa K."/>
        </authorList>
    </citation>
    <scope>NUCLEOTIDE SEQUENCE [LARGE SCALE GENOMIC DNA]</scope>
</reference>
<keyword evidence="2" id="KW-1185">Reference proteome</keyword>